<proteinExistence type="predicted"/>
<accession>A0ABC8JJD9</accession>
<sequence length="103" mass="11697">MESRKVTMLVTIMIVMMMGNLLDQAKAQTNSLGQKEDKKIPFIQCYPPCLLVCKSMHKFPAFLKCPFTCLKACLFPTSPTDPSPSPTQVSLLFFEIPQIYEIY</sequence>
<dbReference type="EMBL" id="CAKOAT010096932">
    <property type="protein sequence ID" value="CAH8321973.1"/>
    <property type="molecule type" value="Genomic_DNA"/>
</dbReference>
<keyword evidence="1" id="KW-0732">Signal</keyword>
<feature type="chain" id="PRO_5044877233" evidence="1">
    <location>
        <begin position="28"/>
        <end position="103"/>
    </location>
</feature>
<name>A0ABC8JJD9_ERUVS</name>
<dbReference type="AlphaFoldDB" id="A0ABC8JJD9"/>
<evidence type="ECO:0000313" key="2">
    <source>
        <dbReference type="EMBL" id="CAH8321973.1"/>
    </source>
</evidence>
<comment type="caution">
    <text evidence="2">The sequence shown here is derived from an EMBL/GenBank/DDBJ whole genome shotgun (WGS) entry which is preliminary data.</text>
</comment>
<dbReference type="Proteomes" id="UP001642260">
    <property type="component" value="Unassembled WGS sequence"/>
</dbReference>
<protein>
    <submittedName>
        <fullName evidence="2">Uncharacterized protein</fullName>
    </submittedName>
</protein>
<evidence type="ECO:0000313" key="3">
    <source>
        <dbReference type="Proteomes" id="UP001642260"/>
    </source>
</evidence>
<feature type="signal peptide" evidence="1">
    <location>
        <begin position="1"/>
        <end position="27"/>
    </location>
</feature>
<keyword evidence="3" id="KW-1185">Reference proteome</keyword>
<organism evidence="2 3">
    <name type="scientific">Eruca vesicaria subsp. sativa</name>
    <name type="common">Garden rocket</name>
    <name type="synonym">Eruca sativa</name>
    <dbReference type="NCBI Taxonomy" id="29727"/>
    <lineage>
        <taxon>Eukaryota</taxon>
        <taxon>Viridiplantae</taxon>
        <taxon>Streptophyta</taxon>
        <taxon>Embryophyta</taxon>
        <taxon>Tracheophyta</taxon>
        <taxon>Spermatophyta</taxon>
        <taxon>Magnoliopsida</taxon>
        <taxon>eudicotyledons</taxon>
        <taxon>Gunneridae</taxon>
        <taxon>Pentapetalae</taxon>
        <taxon>rosids</taxon>
        <taxon>malvids</taxon>
        <taxon>Brassicales</taxon>
        <taxon>Brassicaceae</taxon>
        <taxon>Brassiceae</taxon>
        <taxon>Eruca</taxon>
    </lineage>
</organism>
<reference evidence="2 3" key="1">
    <citation type="submission" date="2022-03" db="EMBL/GenBank/DDBJ databases">
        <authorList>
            <person name="Macdonald S."/>
            <person name="Ahmed S."/>
            <person name="Newling K."/>
        </authorList>
    </citation>
    <scope>NUCLEOTIDE SEQUENCE [LARGE SCALE GENOMIC DNA]</scope>
</reference>
<evidence type="ECO:0000256" key="1">
    <source>
        <dbReference type="SAM" id="SignalP"/>
    </source>
</evidence>
<gene>
    <name evidence="2" type="ORF">ERUC_LOCUS9489</name>
</gene>